<feature type="transmembrane region" description="Helical" evidence="1">
    <location>
        <begin position="39"/>
        <end position="59"/>
    </location>
</feature>
<evidence type="ECO:0000313" key="3">
    <source>
        <dbReference type="Proteomes" id="UP000266677"/>
    </source>
</evidence>
<comment type="caution">
    <text evidence="2">The sequence shown here is derived from an EMBL/GenBank/DDBJ whole genome shotgun (WGS) entry which is preliminary data.</text>
</comment>
<dbReference type="RefSeq" id="WP_120040185.1">
    <property type="nucleotide sequence ID" value="NZ_QZFU01000016.1"/>
</dbReference>
<dbReference type="InterPro" id="IPR035197">
    <property type="entry name" value="DUF5313"/>
</dbReference>
<evidence type="ECO:0008006" key="4">
    <source>
        <dbReference type="Google" id="ProtNLM"/>
    </source>
</evidence>
<dbReference type="Proteomes" id="UP000266677">
    <property type="component" value="Unassembled WGS sequence"/>
</dbReference>
<protein>
    <recommendedName>
        <fullName evidence="4">DUF5313 domain-containing protein</fullName>
    </recommendedName>
</protein>
<dbReference type="EMBL" id="QZFU01000016">
    <property type="protein sequence ID" value="RJO77052.1"/>
    <property type="molecule type" value="Genomic_DNA"/>
</dbReference>
<gene>
    <name evidence="2" type="ORF">D5S18_12765</name>
</gene>
<keyword evidence="1" id="KW-0812">Transmembrane</keyword>
<accession>A0A3A4KR36</accession>
<keyword evidence="1" id="KW-0472">Membrane</keyword>
<organism evidence="2 3">
    <name type="scientific">Nocardia panacis</name>
    <dbReference type="NCBI Taxonomy" id="2340916"/>
    <lineage>
        <taxon>Bacteria</taxon>
        <taxon>Bacillati</taxon>
        <taxon>Actinomycetota</taxon>
        <taxon>Actinomycetes</taxon>
        <taxon>Mycobacteriales</taxon>
        <taxon>Nocardiaceae</taxon>
        <taxon>Nocardia</taxon>
    </lineage>
</organism>
<feature type="transmembrane region" description="Helical" evidence="1">
    <location>
        <begin position="65"/>
        <end position="86"/>
    </location>
</feature>
<proteinExistence type="predicted"/>
<evidence type="ECO:0000313" key="2">
    <source>
        <dbReference type="EMBL" id="RJO77052.1"/>
    </source>
</evidence>
<reference evidence="2 3" key="1">
    <citation type="submission" date="2018-09" db="EMBL/GenBank/DDBJ databases">
        <title>YIM PH21274 draft genome.</title>
        <authorList>
            <person name="Miao C."/>
        </authorList>
    </citation>
    <scope>NUCLEOTIDE SEQUENCE [LARGE SCALE GENOMIC DNA]</scope>
    <source>
        <strain evidence="2 3">YIM PH 21724</strain>
    </source>
</reference>
<keyword evidence="1" id="KW-1133">Transmembrane helix</keyword>
<dbReference type="Pfam" id="PF17240">
    <property type="entry name" value="DUF5313"/>
    <property type="match status" value="1"/>
</dbReference>
<dbReference type="AlphaFoldDB" id="A0A3A4KR36"/>
<keyword evidence="3" id="KW-1185">Reference proteome</keyword>
<evidence type="ECO:0000256" key="1">
    <source>
        <dbReference type="SAM" id="Phobius"/>
    </source>
</evidence>
<name>A0A3A4KR36_9NOCA</name>
<sequence>MRTPTIGQRIAYDLGRELPAELHEWVIHDLVGHGAMERYLVRFLVPTIALLALVLLLPGPLGLKVGMFVMMLVPLAFFVVSLSYVWRRFRMIQHGLDPDWINHNKVREHDRVKYQMQHGHR</sequence>
<dbReference type="OrthoDB" id="5195204at2"/>